<organism evidence="2 3">
    <name type="scientific">Devosia psychrophila</name>
    <dbReference type="NCBI Taxonomy" id="728005"/>
    <lineage>
        <taxon>Bacteria</taxon>
        <taxon>Pseudomonadati</taxon>
        <taxon>Pseudomonadota</taxon>
        <taxon>Alphaproteobacteria</taxon>
        <taxon>Hyphomicrobiales</taxon>
        <taxon>Devosiaceae</taxon>
        <taxon>Devosia</taxon>
    </lineage>
</organism>
<dbReference type="GO" id="GO:0015562">
    <property type="term" value="F:efflux transmembrane transporter activity"/>
    <property type="evidence" value="ECO:0007669"/>
    <property type="project" value="TreeGrafter"/>
</dbReference>
<feature type="region of interest" description="Disordered" evidence="1">
    <location>
        <begin position="1"/>
        <end position="20"/>
    </location>
</feature>
<evidence type="ECO:0000313" key="3">
    <source>
        <dbReference type="Proteomes" id="UP000182258"/>
    </source>
</evidence>
<evidence type="ECO:0000256" key="1">
    <source>
        <dbReference type="SAM" id="MobiDB-lite"/>
    </source>
</evidence>
<dbReference type="SUPFAM" id="SSF111369">
    <property type="entry name" value="HlyD-like secretion proteins"/>
    <property type="match status" value="1"/>
</dbReference>
<proteinExistence type="predicted"/>
<dbReference type="RefSeq" id="WP_052952550.1">
    <property type="nucleotide sequence ID" value="NZ_FOMB01000057.1"/>
</dbReference>
<dbReference type="Gene3D" id="2.40.50.100">
    <property type="match status" value="1"/>
</dbReference>
<dbReference type="Proteomes" id="UP000182258">
    <property type="component" value="Unassembled WGS sequence"/>
</dbReference>
<dbReference type="EMBL" id="FOMB01000057">
    <property type="protein sequence ID" value="SFD42389.1"/>
    <property type="molecule type" value="Genomic_DNA"/>
</dbReference>
<dbReference type="STRING" id="728005.SAMN04488059_1574"/>
<evidence type="ECO:0000313" key="2">
    <source>
        <dbReference type="EMBL" id="SFD42389.1"/>
    </source>
</evidence>
<name>A0A1I1S794_9HYPH</name>
<dbReference type="AlphaFoldDB" id="A0A1I1S794"/>
<sequence>MSNAATDAVIDRDADQASPQAAVQWDDTNMVTQAEATLRQRTILSPIDAIVTERPSSAGEFITQDGYVAALAQLDPLHVEVYLPIVTYGQISVGSIATIYPEPPISGQYSAKAIAVDSVFDPASGTYGVRLELENPDSHLPAGQRCRLSLAPR</sequence>
<reference evidence="2 3" key="1">
    <citation type="submission" date="2016-10" db="EMBL/GenBank/DDBJ databases">
        <authorList>
            <person name="de Groot N.N."/>
        </authorList>
    </citation>
    <scope>NUCLEOTIDE SEQUENCE [LARGE SCALE GENOMIC DNA]</scope>
    <source>
        <strain evidence="2 3">CGMCC 1.10210</strain>
    </source>
</reference>
<accession>A0A1I1S794</accession>
<dbReference type="PANTHER" id="PTHR30469">
    <property type="entry name" value="MULTIDRUG RESISTANCE PROTEIN MDTA"/>
    <property type="match status" value="1"/>
</dbReference>
<dbReference type="Gene3D" id="1.10.287.470">
    <property type="entry name" value="Helix hairpin bin"/>
    <property type="match status" value="1"/>
</dbReference>
<gene>
    <name evidence="2" type="ORF">SAMN04488059_1574</name>
</gene>
<dbReference type="Gene3D" id="2.40.30.170">
    <property type="match status" value="1"/>
</dbReference>
<dbReference type="PANTHER" id="PTHR30469:SF15">
    <property type="entry name" value="HLYD FAMILY OF SECRETION PROTEINS"/>
    <property type="match status" value="1"/>
</dbReference>
<protein>
    <submittedName>
        <fullName evidence="2">Barrel-sandwich domain of CusB or HlyD membrane-fusion</fullName>
    </submittedName>
</protein>
<dbReference type="OrthoDB" id="9791520at2"/>
<dbReference type="GO" id="GO:1990281">
    <property type="term" value="C:efflux pump complex"/>
    <property type="evidence" value="ECO:0007669"/>
    <property type="project" value="TreeGrafter"/>
</dbReference>